<keyword evidence="3" id="KW-1185">Reference proteome</keyword>
<proteinExistence type="predicted"/>
<protein>
    <submittedName>
        <fullName evidence="2">Uncharacterized protein</fullName>
    </submittedName>
</protein>
<name>A0A919XHF2_9BACL</name>
<feature type="signal peptide" evidence="1">
    <location>
        <begin position="1"/>
        <end position="33"/>
    </location>
</feature>
<gene>
    <name evidence="2" type="ORF">J2TS6_38450</name>
</gene>
<feature type="chain" id="PRO_5039115351" evidence="1">
    <location>
        <begin position="34"/>
        <end position="269"/>
    </location>
</feature>
<sequence>MLNSKKLKKKTLYLTIAAISLIAVVSTSAAAWASNNTPKIAANEKSHSASQGNHEVKLTVEKEPEQSKLLSSSENGKVKLYETNDGVIVDINGDQKEFGWKVLDGVSKPWVYNVDLTGDGKEEAFIILVTGHGTELDTNEAHIVNGDDLSEIKIQSVEEILADLDTEVSQKGDDLLIKAKAQGKEYKFSKKVSELALMHNSDGQYENKLTFGNVILNYVKDQKLTVDIVGNVIPVHGVLPDPVCTVHVTYKYDQTQNEFVADQIQITPE</sequence>
<comment type="caution">
    <text evidence="2">The sequence shown here is derived from an EMBL/GenBank/DDBJ whole genome shotgun (WGS) entry which is preliminary data.</text>
</comment>
<accession>A0A919XHF2</accession>
<dbReference type="Proteomes" id="UP000679779">
    <property type="component" value="Unassembled WGS sequence"/>
</dbReference>
<evidence type="ECO:0000313" key="3">
    <source>
        <dbReference type="Proteomes" id="UP000679779"/>
    </source>
</evidence>
<keyword evidence="1" id="KW-0732">Signal</keyword>
<dbReference type="AlphaFoldDB" id="A0A919XHF2"/>
<evidence type="ECO:0000313" key="2">
    <source>
        <dbReference type="EMBL" id="GIO32704.1"/>
    </source>
</evidence>
<organism evidence="2 3">
    <name type="scientific">Paenibacillus albilobatus</name>
    <dbReference type="NCBI Taxonomy" id="2716884"/>
    <lineage>
        <taxon>Bacteria</taxon>
        <taxon>Bacillati</taxon>
        <taxon>Bacillota</taxon>
        <taxon>Bacilli</taxon>
        <taxon>Bacillales</taxon>
        <taxon>Paenibacillaceae</taxon>
        <taxon>Paenibacillus</taxon>
    </lineage>
</organism>
<reference evidence="2" key="1">
    <citation type="submission" date="2021-03" db="EMBL/GenBank/DDBJ databases">
        <title>Antimicrobial resistance genes in bacteria isolated from Japanese honey, and their potential for conferring macrolide and lincosamide resistance in the American foulbrood pathogen Paenibacillus larvae.</title>
        <authorList>
            <person name="Okamoto M."/>
            <person name="Kumagai M."/>
            <person name="Kanamori H."/>
            <person name="Takamatsu D."/>
        </authorList>
    </citation>
    <scope>NUCLEOTIDE SEQUENCE</scope>
    <source>
        <strain evidence="2">J2TS6</strain>
    </source>
</reference>
<evidence type="ECO:0000256" key="1">
    <source>
        <dbReference type="SAM" id="SignalP"/>
    </source>
</evidence>
<dbReference type="EMBL" id="BORQ01000004">
    <property type="protein sequence ID" value="GIO32704.1"/>
    <property type="molecule type" value="Genomic_DNA"/>
</dbReference>